<dbReference type="PANTHER" id="PTHR39385:SF3">
    <property type="entry name" value="ELRR (EXTRACELLULAR LEUCINE-RICH REPEAT) ONLY"/>
    <property type="match status" value="1"/>
</dbReference>
<dbReference type="AlphaFoldDB" id="A0A1I7XR22"/>
<reference evidence="2" key="1">
    <citation type="submission" date="2016-11" db="UniProtKB">
        <authorList>
            <consortium name="WormBaseParasite"/>
        </authorList>
    </citation>
    <scope>IDENTIFICATION</scope>
</reference>
<name>A0A1I7XR22_HETBA</name>
<proteinExistence type="predicted"/>
<protein>
    <submittedName>
        <fullName evidence="2">Protein AMN1 homolog</fullName>
    </submittedName>
</protein>
<dbReference type="Proteomes" id="UP000095283">
    <property type="component" value="Unplaced"/>
</dbReference>
<sequence length="223" mass="25417">MYSSIHNATIFSRHKAAKLSDKQCPGWQENTIDIVLLSKRELVLTLIVHSNIINCLDDCLCDRTEEDAVIRCEHGDRKEFSIPTNEMSGYKYIAFTCNDLRSLPSVNLLKAAFPDLQGIDIQGNVNFDCSSLKAFESKVAILSDCDADTKPIKCDESSEVCLYCYGLTCDWKCKTLDKLREMWKKFKMALNRKIKDWGAEETVNDISNWFTTTYRNIASSLQP</sequence>
<evidence type="ECO:0000313" key="2">
    <source>
        <dbReference type="WBParaSite" id="Hba_19784"/>
    </source>
</evidence>
<organism evidence="1 2">
    <name type="scientific">Heterorhabditis bacteriophora</name>
    <name type="common">Entomopathogenic nematode worm</name>
    <dbReference type="NCBI Taxonomy" id="37862"/>
    <lineage>
        <taxon>Eukaryota</taxon>
        <taxon>Metazoa</taxon>
        <taxon>Ecdysozoa</taxon>
        <taxon>Nematoda</taxon>
        <taxon>Chromadorea</taxon>
        <taxon>Rhabditida</taxon>
        <taxon>Rhabditina</taxon>
        <taxon>Rhabditomorpha</taxon>
        <taxon>Strongyloidea</taxon>
        <taxon>Heterorhabditidae</taxon>
        <taxon>Heterorhabditis</taxon>
    </lineage>
</organism>
<dbReference type="WBParaSite" id="Hba_19784">
    <property type="protein sequence ID" value="Hba_19784"/>
    <property type="gene ID" value="Hba_19784"/>
</dbReference>
<evidence type="ECO:0000313" key="1">
    <source>
        <dbReference type="Proteomes" id="UP000095283"/>
    </source>
</evidence>
<keyword evidence="1" id="KW-1185">Reference proteome</keyword>
<accession>A0A1I7XR22</accession>
<dbReference type="PANTHER" id="PTHR39385">
    <property type="entry name" value="PROTEIN CBG20422"/>
    <property type="match status" value="1"/>
</dbReference>